<evidence type="ECO:0000256" key="18">
    <source>
        <dbReference type="ARBA" id="ARBA00079437"/>
    </source>
</evidence>
<comment type="similarity">
    <text evidence="15">Belongs to the NUP153 family.</text>
</comment>
<feature type="region of interest" description="Disordered" evidence="20">
    <location>
        <begin position="144"/>
        <end position="191"/>
    </location>
</feature>
<dbReference type="InterPro" id="IPR036443">
    <property type="entry name" value="Znf_RanBP2_sf"/>
</dbReference>
<comment type="cofactor">
    <cofactor evidence="1">
        <name>Zn(2+)</name>
        <dbReference type="ChEBI" id="CHEBI:29105"/>
    </cofactor>
</comment>
<keyword evidence="14" id="KW-0539">Nucleus</keyword>
<feature type="region of interest" description="Disordered" evidence="20">
    <location>
        <begin position="690"/>
        <end position="713"/>
    </location>
</feature>
<keyword evidence="10" id="KW-0811">Translocation</keyword>
<dbReference type="PANTHER" id="PTHR23193">
    <property type="entry name" value="NUCLEAR PORE COMPLEX PROTEIN NUP"/>
    <property type="match status" value="1"/>
</dbReference>
<protein>
    <recommendedName>
        <fullName evidence="16">Nuclear pore complex protein Nup153</fullName>
    </recommendedName>
    <alternativeName>
        <fullName evidence="18">153 kDa nucleoporin</fullName>
    </alternativeName>
    <alternativeName>
        <fullName evidence="17">Nucleoporin Nup153</fullName>
    </alternativeName>
</protein>
<proteinExistence type="inferred from homology"/>
<feature type="compositionally biased region" description="Polar residues" evidence="20">
    <location>
        <begin position="831"/>
        <end position="840"/>
    </location>
</feature>
<reference evidence="22" key="1">
    <citation type="submission" date="2022-11" db="EMBL/GenBank/DDBJ databases">
        <title>Centuries of genome instability and evolution in soft-shell clam transmissible cancer (bioRxiv).</title>
        <authorList>
            <person name="Hart S.F.M."/>
            <person name="Yonemitsu M.A."/>
            <person name="Giersch R.M."/>
            <person name="Beal B.F."/>
            <person name="Arriagada G."/>
            <person name="Davis B.W."/>
            <person name="Ostrander E.A."/>
            <person name="Goff S.P."/>
            <person name="Metzger M.J."/>
        </authorList>
    </citation>
    <scope>NUCLEOTIDE SEQUENCE</scope>
    <source>
        <strain evidence="22">MELC-2E11</strain>
        <tissue evidence="22">Siphon/mantle</tissue>
    </source>
</reference>
<keyword evidence="4" id="KW-0813">Transport</keyword>
<dbReference type="InterPro" id="IPR026054">
    <property type="entry name" value="Nucleoporin"/>
</dbReference>
<organism evidence="22 23">
    <name type="scientific">Mya arenaria</name>
    <name type="common">Soft-shell clam</name>
    <dbReference type="NCBI Taxonomy" id="6604"/>
    <lineage>
        <taxon>Eukaryota</taxon>
        <taxon>Metazoa</taxon>
        <taxon>Spiralia</taxon>
        <taxon>Lophotrochozoa</taxon>
        <taxon>Mollusca</taxon>
        <taxon>Bivalvia</taxon>
        <taxon>Autobranchia</taxon>
        <taxon>Heteroconchia</taxon>
        <taxon>Euheterodonta</taxon>
        <taxon>Imparidentia</taxon>
        <taxon>Neoheterodontei</taxon>
        <taxon>Myida</taxon>
        <taxon>Myoidea</taxon>
        <taxon>Myidae</taxon>
        <taxon>Mya</taxon>
    </lineage>
</organism>
<dbReference type="PROSITE" id="PS50199">
    <property type="entry name" value="ZF_RANBP2_2"/>
    <property type="match status" value="3"/>
</dbReference>
<sequence length="1203" mass="123598">MDRPGSHSQKVPYARKEGRKSLFSKVKDSMRDMLSPSWLSDIVTSVKKESPPKVTQDNATAAPPFSGGVPQQSMVPNAPGVVVTPQTFAPYPGQSLVNGQPRTLDFSNQSPALVPSPYQTGAFLPPVSEFTSAQLPLNRLAEKTDSVMAQEDTMSQRSDSSKSTSGCSSMIPQTDPGPSREKRKASVDTTIQVSISGNQTFSRRLGDTFVQRNSASAGSRPAFNTSLFASPLQNDTSLLGTSFHESSFYPGKTVYGGRSSMSFSNRKKKVDLNQSLPGRLSVPVKAFMKAKPRVNSNKEAVTSSTAKRILEALDRMPTPVNDAKRIPVMPGSWTESASFSRDSRRVISRSGPPTQNLNISTQASISRNRQVSFTPQTRPSTGTEMMPANKPASPQAQGGFKFSSPISVDKQQQQLVSSTKHTPFSQSAVNFSTPPSMAYDFTAKAKPKPKANGPTSFDAGSGGHLVASELKQGSVMDILGGGGFSKPKESPSSSINGGSVSQASSSKGGMLFGKSTAGASAPPLSAMFKSSGWQCEVCLVDNKQESEKCIACQTSKPASKTPASNVQDSSGDLMAKFQTPSGQWSCDTCLLQNKPDLDKCIACQTPKPAAKSQISKVSDNGSDLLAKFKTPSGQWTCDVCMVQNKPELDKCVCCQTPNPVPSCANSFTTAQSGKIEVMPTGGFSFKSTSSESAKSGFSFNTTTSESKSNDLSGSTGGFKFDSGSSSTNSSTSAGFKFGSDTVTKASENSSSTGGFKFGGENKTSNNAGGFKFGDSDVKTGDKKEQDVSAQKVGGFSFTQPSESSQNSVSSSQSSSTPLGGFTFGSKPEGNMGSSQTSSLSAVGFGLKSTDSNTGETASKKSFSFGQATNGPTSTPFQLNAAAANTGASSVPGSLVFGQKPTESTANSGLFAFGAGKSSAPSSSITPSVFGSALQASSASTVTPVFGSETSASATTMSSVFGQAAASSTASGVFGQPASGMTSSVFGQAASTTSSVFGQSSGLAASTGTPVFGQTAASTTAAASTTTAVAPTFNTGPPSFNFGQKPDTSTTSAPVFKFGAAPESQPSATTTHFTGAFGTSNNTGSTGIGSAFGGNTLSTTPSFGATPPVFGTNAAPTATPSFGGFGGSQPVAPASGVFQFGAKPTESSSAPAQPGYNFAAPGGGTNFNFQNQSGQAANPFSAGSSGTPTTEGRKIKKATRRIKR</sequence>
<evidence type="ECO:0000256" key="14">
    <source>
        <dbReference type="ARBA" id="ARBA00023242"/>
    </source>
</evidence>
<feature type="compositionally biased region" description="Polar residues" evidence="20">
    <location>
        <begin position="700"/>
        <end position="713"/>
    </location>
</feature>
<feature type="compositionally biased region" description="Polar residues" evidence="20">
    <location>
        <begin position="741"/>
        <end position="753"/>
    </location>
</feature>
<keyword evidence="6 19" id="KW-0863">Zinc-finger</keyword>
<feature type="region of interest" description="Disordered" evidence="20">
    <location>
        <begin position="1"/>
        <end position="20"/>
    </location>
</feature>
<evidence type="ECO:0000256" key="19">
    <source>
        <dbReference type="PROSITE-ProRule" id="PRU00322"/>
    </source>
</evidence>
<gene>
    <name evidence="22" type="ORF">MAR_037691</name>
</gene>
<evidence type="ECO:0000256" key="2">
    <source>
        <dbReference type="ARBA" id="ARBA00004126"/>
    </source>
</evidence>
<keyword evidence="5" id="KW-0479">Metal-binding</keyword>
<keyword evidence="11" id="KW-0238">DNA-binding</keyword>
<keyword evidence="12" id="KW-0906">Nuclear pore complex</keyword>
<evidence type="ECO:0000256" key="15">
    <source>
        <dbReference type="ARBA" id="ARBA00060842"/>
    </source>
</evidence>
<feature type="compositionally biased region" description="Polar residues" evidence="20">
    <location>
        <begin position="848"/>
        <end position="877"/>
    </location>
</feature>
<evidence type="ECO:0000313" key="22">
    <source>
        <dbReference type="EMBL" id="WAR24022.1"/>
    </source>
</evidence>
<evidence type="ECO:0000256" key="10">
    <source>
        <dbReference type="ARBA" id="ARBA00023010"/>
    </source>
</evidence>
<evidence type="ECO:0000256" key="11">
    <source>
        <dbReference type="ARBA" id="ARBA00023125"/>
    </source>
</evidence>
<dbReference type="EMBL" id="CP111024">
    <property type="protein sequence ID" value="WAR24022.1"/>
    <property type="molecule type" value="Genomic_DNA"/>
</dbReference>
<keyword evidence="13" id="KW-0472">Membrane</keyword>
<dbReference type="Gene3D" id="4.10.1060.10">
    <property type="entry name" value="Zinc finger, RanBP2-type"/>
    <property type="match status" value="3"/>
</dbReference>
<dbReference type="PROSITE" id="PS01358">
    <property type="entry name" value="ZF_RANBP2_1"/>
    <property type="match status" value="3"/>
</dbReference>
<keyword evidence="8" id="KW-0862">Zinc</keyword>
<feature type="compositionally biased region" description="Low complexity" evidence="20">
    <location>
        <begin position="799"/>
        <end position="815"/>
    </location>
</feature>
<feature type="domain" description="RanBP2-type" evidence="21">
    <location>
        <begin position="529"/>
        <end position="558"/>
    </location>
</feature>
<feature type="compositionally biased region" description="Polar residues" evidence="20">
    <location>
        <begin position="1165"/>
        <end position="1189"/>
    </location>
</feature>
<feature type="domain" description="RanBP2-type" evidence="21">
    <location>
        <begin position="631"/>
        <end position="660"/>
    </location>
</feature>
<keyword evidence="23" id="KW-1185">Reference proteome</keyword>
<comment type="subcellular location">
    <subcellularLocation>
        <location evidence="2">Nucleus membrane</location>
    </subcellularLocation>
    <subcellularLocation>
        <location evidence="3">Nucleus</location>
        <location evidence="3">Nuclear pore complex</location>
    </subcellularLocation>
</comment>
<dbReference type="Proteomes" id="UP001164746">
    <property type="component" value="Chromosome 13"/>
</dbReference>
<keyword evidence="9" id="KW-0653">Protein transport</keyword>
<evidence type="ECO:0000256" key="9">
    <source>
        <dbReference type="ARBA" id="ARBA00022927"/>
    </source>
</evidence>
<feature type="compositionally biased region" description="Basic and acidic residues" evidence="20">
    <location>
        <begin position="773"/>
        <end position="786"/>
    </location>
</feature>
<evidence type="ECO:0000256" key="12">
    <source>
        <dbReference type="ARBA" id="ARBA00023132"/>
    </source>
</evidence>
<dbReference type="PANTHER" id="PTHR23193:SF23">
    <property type="entry name" value="NUCLEAR PORE COMPLEX PROTEIN NUP153"/>
    <property type="match status" value="1"/>
</dbReference>
<name>A0ABY7FPE6_MYAAR</name>
<feature type="compositionally biased region" description="Basic residues" evidence="20">
    <location>
        <begin position="1193"/>
        <end position="1203"/>
    </location>
</feature>
<feature type="domain" description="RanBP2-type" evidence="21">
    <location>
        <begin position="580"/>
        <end position="609"/>
    </location>
</feature>
<dbReference type="SMART" id="SM00547">
    <property type="entry name" value="ZnF_RBZ"/>
    <property type="match status" value="3"/>
</dbReference>
<evidence type="ECO:0000256" key="17">
    <source>
        <dbReference type="ARBA" id="ARBA00078197"/>
    </source>
</evidence>
<evidence type="ECO:0000256" key="3">
    <source>
        <dbReference type="ARBA" id="ARBA00004567"/>
    </source>
</evidence>
<evidence type="ECO:0000256" key="7">
    <source>
        <dbReference type="ARBA" id="ARBA00022816"/>
    </source>
</evidence>
<evidence type="ECO:0000256" key="13">
    <source>
        <dbReference type="ARBA" id="ARBA00023136"/>
    </source>
</evidence>
<evidence type="ECO:0000256" key="20">
    <source>
        <dbReference type="SAM" id="MobiDB-lite"/>
    </source>
</evidence>
<feature type="compositionally biased region" description="Low complexity" evidence="20">
    <location>
        <begin position="490"/>
        <end position="502"/>
    </location>
</feature>
<accession>A0ABY7FPE6</accession>
<evidence type="ECO:0000256" key="1">
    <source>
        <dbReference type="ARBA" id="ARBA00001947"/>
    </source>
</evidence>
<evidence type="ECO:0000256" key="6">
    <source>
        <dbReference type="ARBA" id="ARBA00022771"/>
    </source>
</evidence>
<feature type="region of interest" description="Disordered" evidence="20">
    <location>
        <begin position="480"/>
        <end position="502"/>
    </location>
</feature>
<keyword evidence="7" id="KW-0509">mRNA transport</keyword>
<dbReference type="InterPro" id="IPR013913">
    <property type="entry name" value="Nup153_N"/>
</dbReference>
<dbReference type="SUPFAM" id="SSF90209">
    <property type="entry name" value="Ran binding protein zinc finger-like"/>
    <property type="match status" value="3"/>
</dbReference>
<dbReference type="InterPro" id="IPR001876">
    <property type="entry name" value="Znf_RanBP2"/>
</dbReference>
<evidence type="ECO:0000256" key="16">
    <source>
        <dbReference type="ARBA" id="ARBA00068609"/>
    </source>
</evidence>
<feature type="compositionally biased region" description="Polar residues" evidence="20">
    <location>
        <begin position="351"/>
        <end position="383"/>
    </location>
</feature>
<evidence type="ECO:0000256" key="4">
    <source>
        <dbReference type="ARBA" id="ARBA00022448"/>
    </source>
</evidence>
<feature type="region of interest" description="Disordered" evidence="20">
    <location>
        <begin position="741"/>
        <end position="877"/>
    </location>
</feature>
<dbReference type="Pfam" id="PF00641">
    <property type="entry name" value="Zn_ribbon_RanBP"/>
    <property type="match status" value="3"/>
</dbReference>
<feature type="compositionally biased region" description="Low complexity" evidence="20">
    <location>
        <begin position="690"/>
        <end position="699"/>
    </location>
</feature>
<feature type="region of interest" description="Disordered" evidence="20">
    <location>
        <begin position="47"/>
        <end position="78"/>
    </location>
</feature>
<evidence type="ECO:0000256" key="8">
    <source>
        <dbReference type="ARBA" id="ARBA00022833"/>
    </source>
</evidence>
<evidence type="ECO:0000313" key="23">
    <source>
        <dbReference type="Proteomes" id="UP001164746"/>
    </source>
</evidence>
<evidence type="ECO:0000256" key="5">
    <source>
        <dbReference type="ARBA" id="ARBA00022723"/>
    </source>
</evidence>
<feature type="region of interest" description="Disordered" evidence="20">
    <location>
        <begin position="321"/>
        <end position="399"/>
    </location>
</feature>
<evidence type="ECO:0000259" key="21">
    <source>
        <dbReference type="PROSITE" id="PS50199"/>
    </source>
</evidence>
<feature type="region of interest" description="Disordered" evidence="20">
    <location>
        <begin position="1141"/>
        <end position="1203"/>
    </location>
</feature>
<dbReference type="Pfam" id="PF08604">
    <property type="entry name" value="Nup153"/>
    <property type="match status" value="1"/>
</dbReference>